<evidence type="ECO:0000256" key="11">
    <source>
        <dbReference type="ARBA" id="ARBA00045763"/>
    </source>
</evidence>
<comment type="cofactor">
    <cofactor evidence="12">
        <name>Mg(2+)</name>
        <dbReference type="ChEBI" id="CHEBI:18420"/>
    </cofactor>
    <text evidence="12">Binds a second Mg(2+) ion via substrate during catalysis.</text>
</comment>
<reference evidence="18 19" key="2">
    <citation type="submission" date="2011-10" db="EMBL/GenBank/DDBJ databases">
        <title>The Genome Sequence of Simonsiella muelleri ATCC 29453.</title>
        <authorList>
            <consortium name="The Broad Institute Genome Sequencing Platform"/>
            <consortium name="The Broad Institute Genome Sequencing Center for Infectious Disease"/>
            <person name="Earl A."/>
            <person name="Ward D."/>
            <person name="Feldgarden M."/>
            <person name="Gevers D."/>
            <person name="Izard J."/>
            <person name="Baranova O.V."/>
            <person name="Blanton J.M."/>
            <person name="Tanner A.C."/>
            <person name="Dewhirst F."/>
            <person name="Young S.K."/>
            <person name="Zeng Q."/>
            <person name="Gargeya S."/>
            <person name="Fitzgerald M."/>
            <person name="Haas B."/>
            <person name="Abouelleil A."/>
            <person name="Alvarado L."/>
            <person name="Arachchi H.M."/>
            <person name="Berlin A."/>
            <person name="Brown A."/>
            <person name="Chapman S.B."/>
            <person name="Chen Z."/>
            <person name="Dunbar C."/>
            <person name="Freedman E."/>
            <person name="Gearin G."/>
            <person name="Goldberg J."/>
            <person name="Griggs A."/>
            <person name="Gujja S."/>
            <person name="Heiman D."/>
            <person name="Howarth C."/>
            <person name="Larson L."/>
            <person name="Lui A."/>
            <person name="MacDonald P.J.P."/>
            <person name="Montmayeur A."/>
            <person name="Murphy C."/>
            <person name="Neiman D."/>
            <person name="Pearson M."/>
            <person name="Priest M."/>
            <person name="Roberts A."/>
            <person name="Saif S."/>
            <person name="Shea T."/>
            <person name="Shenoy N."/>
            <person name="Sisk P."/>
            <person name="Stolte C."/>
            <person name="Sykes S."/>
            <person name="Wortman J."/>
            <person name="Nusbaum C."/>
            <person name="Birren B."/>
        </authorList>
    </citation>
    <scope>NUCLEOTIDE SEQUENCE [LARGE SCALE GENOMIC DNA]</scope>
    <source>
        <strain evidence="18 19">ATCC 29453</strain>
    </source>
</reference>
<evidence type="ECO:0000256" key="2">
    <source>
        <dbReference type="ARBA" id="ARBA00009604"/>
    </source>
</evidence>
<dbReference type="OrthoDB" id="9804716at2"/>
<feature type="binding site" evidence="12">
    <location>
        <position position="163"/>
    </location>
    <ligand>
        <name>(2R)-2-phosphoglycerate</name>
        <dbReference type="ChEBI" id="CHEBI:58289"/>
    </ligand>
</feature>
<comment type="similarity">
    <text evidence="2 12">Belongs to the enolase family.</text>
</comment>
<comment type="catalytic activity">
    <reaction evidence="12">
        <text>(2R)-2-phosphoglycerate = phosphoenolpyruvate + H2O</text>
        <dbReference type="Rhea" id="RHEA:10164"/>
        <dbReference type="ChEBI" id="CHEBI:15377"/>
        <dbReference type="ChEBI" id="CHEBI:58289"/>
        <dbReference type="ChEBI" id="CHEBI:58702"/>
        <dbReference type="EC" id="4.2.1.11"/>
    </reaction>
</comment>
<evidence type="ECO:0000259" key="16">
    <source>
        <dbReference type="SMART" id="SM01192"/>
    </source>
</evidence>
<dbReference type="GO" id="GO:0006096">
    <property type="term" value="P:glycolytic process"/>
    <property type="evidence" value="ECO:0007669"/>
    <property type="project" value="UniProtKB-UniRule"/>
</dbReference>
<evidence type="ECO:0000256" key="4">
    <source>
        <dbReference type="ARBA" id="ARBA00017068"/>
    </source>
</evidence>
<dbReference type="Gene3D" id="3.30.390.10">
    <property type="entry name" value="Enolase-like, N-terminal domain"/>
    <property type="match status" value="1"/>
</dbReference>
<dbReference type="GO" id="GO:0000287">
    <property type="term" value="F:magnesium ion binding"/>
    <property type="evidence" value="ECO:0007669"/>
    <property type="project" value="UniProtKB-UniRule"/>
</dbReference>
<feature type="binding site" evidence="12 15">
    <location>
        <position position="312"/>
    </location>
    <ligand>
        <name>Mg(2+)</name>
        <dbReference type="ChEBI" id="CHEBI:18420"/>
    </ligand>
</feature>
<feature type="binding site" evidence="14">
    <location>
        <position position="155"/>
    </location>
    <ligand>
        <name>substrate</name>
    </ligand>
</feature>
<sequence length="428" mass="46294">MSAIIDIVAREILDSRGNPTVECDVLLESGVMGRAAVPSGASTGEKEALELRDGDKSRYLGKGVLKAVEHVNNEIAQALIGIDASEQSYIDQIMIDLDGTDTKARLGANAMLAVSLAVARAAAEDAGLPLYRYLGGAGPMALPVPMMNVVNGGEHANNSLDIQEFMIMPVGAASFREALRCGAEIFHMLKKLCDSKGFPTTVGDEGGFAPNLNSHEEALQLIMEAIEKAGYKAGEDVLLALDCASSEFYEGGKYHLSAEGKSYTSEEFADYLVNLVDKYPIISIEDGMDENDWAGWQYLTQKLGSRIQLVGDDLFVTNPKILAQGIKENVANALLVKVNQIGTLSETLKAVDLAKRNRYASVMSHRSGETEDSTIADLAVATNCMQIKTGSLSRSDRMAKYNQLLRIEEELGESAYYPGVEAFYQVKR</sequence>
<evidence type="ECO:0000256" key="13">
    <source>
        <dbReference type="PIRSR" id="PIRSR001400-1"/>
    </source>
</evidence>
<feature type="binding site" evidence="12">
    <location>
        <position position="337"/>
    </location>
    <ligand>
        <name>(2R)-2-phosphoglycerate</name>
        <dbReference type="ChEBI" id="CHEBI:58289"/>
    </ligand>
</feature>
<evidence type="ECO:0000256" key="9">
    <source>
        <dbReference type="ARBA" id="ARBA00023152"/>
    </source>
</evidence>
<name>V9H684_9NEIS</name>
<feature type="binding site" evidence="12 15">
    <location>
        <position position="242"/>
    </location>
    <ligand>
        <name>Mg(2+)</name>
        <dbReference type="ChEBI" id="CHEBI:18420"/>
    </ligand>
</feature>
<dbReference type="EC" id="4.2.1.11" evidence="3 12"/>
<dbReference type="PANTHER" id="PTHR11902:SF1">
    <property type="entry name" value="ENOLASE"/>
    <property type="match status" value="1"/>
</dbReference>
<feature type="binding site" evidence="14">
    <location>
        <position position="164"/>
    </location>
    <ligand>
        <name>substrate</name>
    </ligand>
</feature>
<dbReference type="Gene3D" id="3.20.20.120">
    <property type="entry name" value="Enolase-like C-terminal domain"/>
    <property type="match status" value="1"/>
</dbReference>
<dbReference type="InterPro" id="IPR020811">
    <property type="entry name" value="Enolase_N"/>
</dbReference>
<feature type="binding site" evidence="12">
    <location>
        <position position="366"/>
    </location>
    <ligand>
        <name>(2R)-2-phosphoglycerate</name>
        <dbReference type="ChEBI" id="CHEBI:58289"/>
    </ligand>
</feature>
<dbReference type="NCBIfam" id="TIGR01060">
    <property type="entry name" value="eno"/>
    <property type="match status" value="1"/>
</dbReference>
<evidence type="ECO:0000256" key="14">
    <source>
        <dbReference type="PIRSR" id="PIRSR001400-2"/>
    </source>
</evidence>
<keyword evidence="9 12" id="KW-0324">Glycolysis</keyword>
<evidence type="ECO:0000256" key="12">
    <source>
        <dbReference type="HAMAP-Rule" id="MF_00318"/>
    </source>
</evidence>
<evidence type="ECO:0000256" key="6">
    <source>
        <dbReference type="ARBA" id="ARBA00022525"/>
    </source>
</evidence>
<dbReference type="SMART" id="SM01192">
    <property type="entry name" value="Enolase_C"/>
    <property type="match status" value="1"/>
</dbReference>
<protein>
    <recommendedName>
        <fullName evidence="4 12">Enolase</fullName>
        <ecNumber evidence="3 12">4.2.1.11</ecNumber>
    </recommendedName>
    <alternativeName>
        <fullName evidence="12">2-phospho-D-glycerate hydro-lyase</fullName>
    </alternativeName>
    <alternativeName>
        <fullName evidence="12">2-phosphoglycerate dehydratase</fullName>
    </alternativeName>
</protein>
<comment type="cofactor">
    <cofactor evidence="15">
        <name>Mg(2+)</name>
        <dbReference type="ChEBI" id="CHEBI:18420"/>
    </cofactor>
    <text evidence="15">Mg(2+) is required for catalysis and for stabilizing the dimer.</text>
</comment>
<feature type="binding site" evidence="14">
    <location>
        <begin position="364"/>
        <end position="367"/>
    </location>
    <ligand>
        <name>substrate</name>
    </ligand>
</feature>
<feature type="binding site" evidence="12 15">
    <location>
        <position position="285"/>
    </location>
    <ligand>
        <name>Mg(2+)</name>
        <dbReference type="ChEBI" id="CHEBI:18420"/>
    </ligand>
</feature>
<evidence type="ECO:0000256" key="1">
    <source>
        <dbReference type="ARBA" id="ARBA00005031"/>
    </source>
</evidence>
<proteinExistence type="inferred from homology"/>
<dbReference type="Proteomes" id="UP000017813">
    <property type="component" value="Unassembled WGS sequence"/>
</dbReference>
<dbReference type="InterPro" id="IPR000941">
    <property type="entry name" value="Enolase"/>
</dbReference>
<dbReference type="AlphaFoldDB" id="V9H684"/>
<evidence type="ECO:0000256" key="5">
    <source>
        <dbReference type="ARBA" id="ARBA00022490"/>
    </source>
</evidence>
<dbReference type="GO" id="GO:0009986">
    <property type="term" value="C:cell surface"/>
    <property type="evidence" value="ECO:0007669"/>
    <property type="project" value="UniProtKB-SubCell"/>
</dbReference>
<dbReference type="GO" id="GO:0005576">
    <property type="term" value="C:extracellular region"/>
    <property type="evidence" value="ECO:0007669"/>
    <property type="project" value="UniProtKB-SubCell"/>
</dbReference>
<dbReference type="SFLD" id="SFLDF00002">
    <property type="entry name" value="enolase"/>
    <property type="match status" value="1"/>
</dbReference>
<gene>
    <name evidence="12" type="primary">eno</name>
    <name evidence="18" type="ORF">HMPREF9021_00720</name>
</gene>
<reference evidence="18 19" key="1">
    <citation type="submission" date="2010-03" db="EMBL/GenBank/DDBJ databases">
        <authorList>
            <consortium name="The Broad Institute Genome Sequencing Platform"/>
            <person name="Ward D."/>
            <person name="Earl A."/>
            <person name="Feldgarden M."/>
            <person name="Gevers D."/>
            <person name="Young S."/>
            <person name="Zeng Q."/>
            <person name="Koehrsen M."/>
            <person name="Alvarado L."/>
            <person name="Berlin A.M."/>
            <person name="Borenstein D."/>
            <person name="Chapman S.B."/>
            <person name="Chen Z."/>
            <person name="Engels R."/>
            <person name="Freedman E."/>
            <person name="Gellesch M."/>
            <person name="Goldberg J."/>
            <person name="Griggs A."/>
            <person name="Gujja S."/>
            <person name="Heilman E.R."/>
            <person name="Heiman D.I."/>
            <person name="Hepburn T.A."/>
            <person name="Howarth C."/>
            <person name="Jen D."/>
            <person name="Larson L."/>
            <person name="Mehta T."/>
            <person name="Park D."/>
            <person name="Pearson M."/>
            <person name="Richards J."/>
            <person name="Roberts A."/>
            <person name="Saif S."/>
            <person name="Shea T.D."/>
            <person name="Shenoy N."/>
            <person name="Sisk P."/>
            <person name="Stolte C."/>
            <person name="Sykes S.N."/>
            <person name="Walk T."/>
            <person name="White J."/>
            <person name="Yandava C."/>
            <person name="Izard J."/>
            <person name="Baranova O.V."/>
            <person name="Blanton J.M."/>
            <person name="Tanner A.C."/>
            <person name="Dewhirst F."/>
            <person name="Haas B."/>
            <person name="Nusbaum C."/>
            <person name="Birren B."/>
        </authorList>
    </citation>
    <scope>NUCLEOTIDE SEQUENCE [LARGE SCALE GENOMIC DNA]</scope>
    <source>
        <strain evidence="18 19">ATCC 29453</strain>
    </source>
</reference>
<organism evidence="18 19">
    <name type="scientific">Simonsiella muelleri ATCC 29453</name>
    <dbReference type="NCBI Taxonomy" id="641147"/>
    <lineage>
        <taxon>Bacteria</taxon>
        <taxon>Pseudomonadati</taxon>
        <taxon>Pseudomonadota</taxon>
        <taxon>Betaproteobacteria</taxon>
        <taxon>Neisseriales</taxon>
        <taxon>Neisseriaceae</taxon>
        <taxon>Simonsiella</taxon>
    </lineage>
</organism>
<dbReference type="SMART" id="SM01193">
    <property type="entry name" value="Enolase_N"/>
    <property type="match status" value="1"/>
</dbReference>
<evidence type="ECO:0000313" key="18">
    <source>
        <dbReference type="EMBL" id="EFG31450.1"/>
    </source>
</evidence>
<feature type="binding site" evidence="14">
    <location>
        <position position="388"/>
    </location>
    <ligand>
        <name>substrate</name>
    </ligand>
</feature>
<dbReference type="InterPro" id="IPR020810">
    <property type="entry name" value="Enolase_C"/>
</dbReference>
<dbReference type="SUPFAM" id="SSF54826">
    <property type="entry name" value="Enolase N-terminal domain-like"/>
    <property type="match status" value="1"/>
</dbReference>
<accession>V9H684</accession>
<keyword evidence="8 12" id="KW-0460">Magnesium</keyword>
<feature type="domain" description="Enolase N-terminal" evidence="17">
    <location>
        <begin position="4"/>
        <end position="134"/>
    </location>
</feature>
<dbReference type="GO" id="GO:0004634">
    <property type="term" value="F:phosphopyruvate hydratase activity"/>
    <property type="evidence" value="ECO:0007669"/>
    <property type="project" value="UniProtKB-UniRule"/>
</dbReference>
<dbReference type="UniPathway" id="UPA00109">
    <property type="reaction ID" value="UER00187"/>
</dbReference>
<evidence type="ECO:0000313" key="19">
    <source>
        <dbReference type="Proteomes" id="UP000017813"/>
    </source>
</evidence>
<feature type="active site" description="Proton donor" evidence="12 13">
    <location>
        <position position="205"/>
    </location>
</feature>
<dbReference type="InterPro" id="IPR036849">
    <property type="entry name" value="Enolase-like_C_sf"/>
</dbReference>
<feature type="binding site" evidence="14">
    <location>
        <position position="285"/>
    </location>
    <ligand>
        <name>substrate</name>
    </ligand>
</feature>
<feature type="domain" description="Enolase C-terminal TIM barrel" evidence="16">
    <location>
        <begin position="139"/>
        <end position="425"/>
    </location>
</feature>
<keyword evidence="5 12" id="KW-0963">Cytoplasm</keyword>
<dbReference type="PANTHER" id="PTHR11902">
    <property type="entry name" value="ENOLASE"/>
    <property type="match status" value="1"/>
</dbReference>
<keyword evidence="10 12" id="KW-0456">Lyase</keyword>
<dbReference type="FunFam" id="3.20.20.120:FF:000001">
    <property type="entry name" value="Enolase"/>
    <property type="match status" value="1"/>
</dbReference>
<dbReference type="FunFam" id="3.30.390.10:FF:000001">
    <property type="entry name" value="Enolase"/>
    <property type="match status" value="1"/>
</dbReference>
<dbReference type="HAMAP" id="MF_00318">
    <property type="entry name" value="Enolase"/>
    <property type="match status" value="1"/>
</dbReference>
<evidence type="ECO:0000256" key="3">
    <source>
        <dbReference type="ARBA" id="ARBA00012058"/>
    </source>
</evidence>
<dbReference type="eggNOG" id="COG0148">
    <property type="taxonomic scope" value="Bacteria"/>
</dbReference>
<dbReference type="RefSeq" id="WP_002641503.1">
    <property type="nucleotide sequence ID" value="NZ_CP019448.1"/>
</dbReference>
<dbReference type="PROSITE" id="PS00164">
    <property type="entry name" value="ENOLASE"/>
    <property type="match status" value="1"/>
</dbReference>
<dbReference type="EMBL" id="ADCY02000011">
    <property type="protein sequence ID" value="EFG31450.1"/>
    <property type="molecule type" value="Genomic_DNA"/>
</dbReference>
<dbReference type="CDD" id="cd03313">
    <property type="entry name" value="enolase"/>
    <property type="match status" value="1"/>
</dbReference>
<dbReference type="PRINTS" id="PR00148">
    <property type="entry name" value="ENOLASE"/>
</dbReference>
<dbReference type="InterPro" id="IPR029017">
    <property type="entry name" value="Enolase-like_N"/>
</dbReference>
<evidence type="ECO:0000256" key="8">
    <source>
        <dbReference type="ARBA" id="ARBA00022842"/>
    </source>
</evidence>
<keyword evidence="7 12" id="KW-0479">Metal-binding</keyword>
<dbReference type="SFLD" id="SFLDG00178">
    <property type="entry name" value="enolase"/>
    <property type="match status" value="1"/>
</dbReference>
<dbReference type="Pfam" id="PF03952">
    <property type="entry name" value="Enolase_N"/>
    <property type="match status" value="1"/>
</dbReference>
<dbReference type="HOGENOM" id="CLU_031223_2_1_4"/>
<feature type="binding site" evidence="14">
    <location>
        <position position="312"/>
    </location>
    <ligand>
        <name>substrate</name>
    </ligand>
</feature>
<dbReference type="Pfam" id="PF00113">
    <property type="entry name" value="Enolase_C"/>
    <property type="match status" value="1"/>
</dbReference>
<comment type="caution">
    <text evidence="18">The sequence shown here is derived from an EMBL/GenBank/DDBJ whole genome shotgun (WGS) entry which is preliminary data.</text>
</comment>
<dbReference type="PIRSF" id="PIRSF001400">
    <property type="entry name" value="Enolase"/>
    <property type="match status" value="1"/>
</dbReference>
<evidence type="ECO:0000256" key="10">
    <source>
        <dbReference type="ARBA" id="ARBA00023239"/>
    </source>
</evidence>
<evidence type="ECO:0000259" key="17">
    <source>
        <dbReference type="SMART" id="SM01193"/>
    </source>
</evidence>
<dbReference type="STRING" id="641147.HMPREF9021_00720"/>
<comment type="function">
    <text evidence="11 12">Catalyzes the reversible conversion of 2-phosphoglycerate (2-PG) into phosphoenolpyruvate (PEP). It is essential for the degradation of carbohydrates via glycolysis.</text>
</comment>
<dbReference type="InterPro" id="IPR020809">
    <property type="entry name" value="Enolase_CS"/>
</dbReference>
<feature type="binding site" evidence="12">
    <location>
        <position position="367"/>
    </location>
    <ligand>
        <name>(2R)-2-phosphoglycerate</name>
        <dbReference type="ChEBI" id="CHEBI:58289"/>
    </ligand>
</feature>
<comment type="pathway">
    <text evidence="1 12">Carbohydrate degradation; glycolysis; pyruvate from D-glyceraldehyde 3-phosphate: step 4/5.</text>
</comment>
<keyword evidence="6 12" id="KW-0964">Secreted</keyword>
<dbReference type="GO" id="GO:0000015">
    <property type="term" value="C:phosphopyruvate hydratase complex"/>
    <property type="evidence" value="ECO:0007669"/>
    <property type="project" value="InterPro"/>
</dbReference>
<comment type="subcellular location">
    <subcellularLocation>
        <location evidence="12">Cytoplasm</location>
    </subcellularLocation>
    <subcellularLocation>
        <location evidence="12">Secreted</location>
    </subcellularLocation>
    <subcellularLocation>
        <location evidence="12">Cell surface</location>
    </subcellularLocation>
    <text evidence="12">Fractions of enolase are present in both the cytoplasm and on the cell surface.</text>
</comment>
<evidence type="ECO:0000256" key="7">
    <source>
        <dbReference type="ARBA" id="ARBA00022723"/>
    </source>
</evidence>
<feature type="binding site" evidence="12">
    <location>
        <position position="388"/>
    </location>
    <ligand>
        <name>(2R)-2-phosphoglycerate</name>
        <dbReference type="ChEBI" id="CHEBI:58289"/>
    </ligand>
</feature>
<feature type="active site" description="Proton acceptor" evidence="12 13">
    <location>
        <position position="337"/>
    </location>
</feature>
<dbReference type="SUPFAM" id="SSF51604">
    <property type="entry name" value="Enolase C-terminal domain-like"/>
    <property type="match status" value="1"/>
</dbReference>
<evidence type="ECO:0000256" key="15">
    <source>
        <dbReference type="PIRSR" id="PIRSR001400-3"/>
    </source>
</evidence>
<dbReference type="SFLD" id="SFLDS00001">
    <property type="entry name" value="Enolase"/>
    <property type="match status" value="1"/>
</dbReference>
<dbReference type="KEGG" id="smur:BWP33_09675"/>
<keyword evidence="19" id="KW-1185">Reference proteome</keyword>